<keyword evidence="7" id="KW-1185">Reference proteome</keyword>
<evidence type="ECO:0000256" key="3">
    <source>
        <dbReference type="ARBA" id="ARBA00023002"/>
    </source>
</evidence>
<sequence>MSKELQLILITAIHSLRVLDVTGTLELDSALKGVEVVVLPAGVLRKPGVTRDDLFNVNANIAKTLVKADSEHCPDAIINTISNPVNSTMPIAAEVLGHTGVYGPKKLFGVMTIDVFRPNMICFSKEEPETH</sequence>
<dbReference type="PANTHER" id="PTHR11540">
    <property type="entry name" value="MALATE AND LACTATE DEHYDROGENASE"/>
    <property type="match status" value="1"/>
</dbReference>
<organism evidence="6 7">
    <name type="scientific">Heracleum sosnowskyi</name>
    <dbReference type="NCBI Taxonomy" id="360622"/>
    <lineage>
        <taxon>Eukaryota</taxon>
        <taxon>Viridiplantae</taxon>
        <taxon>Streptophyta</taxon>
        <taxon>Embryophyta</taxon>
        <taxon>Tracheophyta</taxon>
        <taxon>Spermatophyta</taxon>
        <taxon>Magnoliopsida</taxon>
        <taxon>eudicotyledons</taxon>
        <taxon>Gunneridae</taxon>
        <taxon>Pentapetalae</taxon>
        <taxon>asterids</taxon>
        <taxon>campanulids</taxon>
        <taxon>Apiales</taxon>
        <taxon>Apiaceae</taxon>
        <taxon>Apioideae</taxon>
        <taxon>apioid superclade</taxon>
        <taxon>Tordylieae</taxon>
        <taxon>Tordyliinae</taxon>
        <taxon>Heracleum</taxon>
    </lineage>
</organism>
<reference evidence="6" key="1">
    <citation type="submission" date="2023-02" db="EMBL/GenBank/DDBJ databases">
        <title>Genome of toxic invasive species Heracleum sosnowskyi carries increased number of genes despite the absence of recent whole-genome duplications.</title>
        <authorList>
            <person name="Schelkunov M."/>
            <person name="Shtratnikova V."/>
            <person name="Makarenko M."/>
            <person name="Klepikova A."/>
            <person name="Omelchenko D."/>
            <person name="Novikova G."/>
            <person name="Obukhova E."/>
            <person name="Bogdanov V."/>
            <person name="Penin A."/>
            <person name="Logacheva M."/>
        </authorList>
    </citation>
    <scope>NUCLEOTIDE SEQUENCE</scope>
    <source>
        <strain evidence="6">Hsosn_3</strain>
        <tissue evidence="6">Leaf</tissue>
    </source>
</reference>
<dbReference type="EC" id="1.1.1.37" evidence="1"/>
<evidence type="ECO:0000256" key="2">
    <source>
        <dbReference type="ARBA" id="ARBA00022532"/>
    </source>
</evidence>
<keyword evidence="4" id="KW-0520">NAD</keyword>
<evidence type="ECO:0000256" key="1">
    <source>
        <dbReference type="ARBA" id="ARBA00012995"/>
    </source>
</evidence>
<protein>
    <recommendedName>
        <fullName evidence="1">malate dehydrogenase</fullName>
        <ecNumber evidence="1">1.1.1.37</ecNumber>
    </recommendedName>
</protein>
<dbReference type="InterPro" id="IPR001236">
    <property type="entry name" value="Lactate/malate_DH_N"/>
</dbReference>
<feature type="domain" description="Lactate/malate dehydrogenase N-terminal" evidence="5">
    <location>
        <begin position="26"/>
        <end position="109"/>
    </location>
</feature>
<gene>
    <name evidence="6" type="ORF">POM88_029572</name>
</gene>
<dbReference type="AlphaFoldDB" id="A0AAD8HV47"/>
<name>A0AAD8HV47_9APIA</name>
<dbReference type="Proteomes" id="UP001237642">
    <property type="component" value="Unassembled WGS sequence"/>
</dbReference>
<dbReference type="PANTHER" id="PTHR11540:SF16">
    <property type="entry name" value="MALATE DEHYDROGENASE, MITOCHONDRIAL"/>
    <property type="match status" value="1"/>
</dbReference>
<evidence type="ECO:0000313" key="7">
    <source>
        <dbReference type="Proteomes" id="UP001237642"/>
    </source>
</evidence>
<dbReference type="GO" id="GO:0006099">
    <property type="term" value="P:tricarboxylic acid cycle"/>
    <property type="evidence" value="ECO:0007669"/>
    <property type="project" value="UniProtKB-KW"/>
</dbReference>
<dbReference type="InterPro" id="IPR036291">
    <property type="entry name" value="NAD(P)-bd_dom_sf"/>
</dbReference>
<evidence type="ECO:0000259" key="5">
    <source>
        <dbReference type="Pfam" id="PF00056"/>
    </source>
</evidence>
<dbReference type="Pfam" id="PF00056">
    <property type="entry name" value="Ldh_1_N"/>
    <property type="match status" value="1"/>
</dbReference>
<dbReference type="GO" id="GO:0005739">
    <property type="term" value="C:mitochondrion"/>
    <property type="evidence" value="ECO:0007669"/>
    <property type="project" value="TreeGrafter"/>
</dbReference>
<keyword evidence="3" id="KW-0560">Oxidoreductase</keyword>
<dbReference type="GO" id="GO:0030060">
    <property type="term" value="F:L-malate dehydrogenase (NAD+) activity"/>
    <property type="evidence" value="ECO:0007669"/>
    <property type="project" value="UniProtKB-EC"/>
</dbReference>
<accession>A0AAD8HV47</accession>
<keyword evidence="2" id="KW-0816">Tricarboxylic acid cycle</keyword>
<dbReference type="Gene3D" id="3.40.50.720">
    <property type="entry name" value="NAD(P)-binding Rossmann-like Domain"/>
    <property type="match status" value="1"/>
</dbReference>
<comment type="caution">
    <text evidence="6">The sequence shown here is derived from an EMBL/GenBank/DDBJ whole genome shotgun (WGS) entry which is preliminary data.</text>
</comment>
<dbReference type="EMBL" id="JAUIZM010000007">
    <property type="protein sequence ID" value="KAK1373379.1"/>
    <property type="molecule type" value="Genomic_DNA"/>
</dbReference>
<evidence type="ECO:0000313" key="6">
    <source>
        <dbReference type="EMBL" id="KAK1373379.1"/>
    </source>
</evidence>
<proteinExistence type="predicted"/>
<dbReference type="SUPFAM" id="SSF51735">
    <property type="entry name" value="NAD(P)-binding Rossmann-fold domains"/>
    <property type="match status" value="1"/>
</dbReference>
<reference evidence="6" key="2">
    <citation type="submission" date="2023-05" db="EMBL/GenBank/DDBJ databases">
        <authorList>
            <person name="Schelkunov M.I."/>
        </authorList>
    </citation>
    <scope>NUCLEOTIDE SEQUENCE</scope>
    <source>
        <strain evidence="6">Hsosn_3</strain>
        <tissue evidence="6">Leaf</tissue>
    </source>
</reference>
<evidence type="ECO:0000256" key="4">
    <source>
        <dbReference type="ARBA" id="ARBA00023027"/>
    </source>
</evidence>